<keyword evidence="4" id="KW-0732">Signal</keyword>
<protein>
    <submittedName>
        <fullName evidence="5">Uncharacterized protein</fullName>
    </submittedName>
</protein>
<dbReference type="Gene3D" id="2.60.40.3330">
    <property type="match status" value="1"/>
</dbReference>
<comment type="caution">
    <text evidence="5">The sequence shown here is derived from an EMBL/GenBank/DDBJ whole genome shotgun (WGS) entry which is preliminary data.</text>
</comment>
<accession>A0A016W524</accession>
<evidence type="ECO:0000313" key="6">
    <source>
        <dbReference type="Proteomes" id="UP000024635"/>
    </source>
</evidence>
<dbReference type="OrthoDB" id="5833238at2759"/>
<sequence>MFLSVVLALAFALAANAHTINVKGVFYCENDHRLPVFVELMEEDPFKDDRLHWLQTMVLENFEIKGAEDEYRFITPYLRVFHKCRGTEEVITINFGRRQGDVTIDIGDVYLDDPATKKELRNKFVAYM</sequence>
<evidence type="ECO:0000256" key="3">
    <source>
        <dbReference type="ARBA" id="ARBA00022525"/>
    </source>
</evidence>
<organism evidence="5 6">
    <name type="scientific">Ancylostoma ceylanicum</name>
    <dbReference type="NCBI Taxonomy" id="53326"/>
    <lineage>
        <taxon>Eukaryota</taxon>
        <taxon>Metazoa</taxon>
        <taxon>Ecdysozoa</taxon>
        <taxon>Nematoda</taxon>
        <taxon>Chromadorea</taxon>
        <taxon>Rhabditida</taxon>
        <taxon>Rhabditina</taxon>
        <taxon>Rhabditomorpha</taxon>
        <taxon>Strongyloidea</taxon>
        <taxon>Ancylostomatidae</taxon>
        <taxon>Ancylostomatinae</taxon>
        <taxon>Ancylostoma</taxon>
    </lineage>
</organism>
<dbReference type="EMBL" id="JARK01001337">
    <property type="protein sequence ID" value="EYC34073.1"/>
    <property type="molecule type" value="Genomic_DNA"/>
</dbReference>
<keyword evidence="3" id="KW-0964">Secreted</keyword>
<comment type="subcellular location">
    <subcellularLocation>
        <location evidence="1">Secreted</location>
    </subcellularLocation>
</comment>
<dbReference type="AlphaFoldDB" id="A0A016W524"/>
<dbReference type="Proteomes" id="UP000024635">
    <property type="component" value="Unassembled WGS sequence"/>
</dbReference>
<dbReference type="GO" id="GO:0009986">
    <property type="term" value="C:cell surface"/>
    <property type="evidence" value="ECO:0007669"/>
    <property type="project" value="InterPro"/>
</dbReference>
<reference evidence="6" key="1">
    <citation type="journal article" date="2015" name="Nat. Genet.">
        <title>The genome and transcriptome of the zoonotic hookworm Ancylostoma ceylanicum identify infection-specific gene families.</title>
        <authorList>
            <person name="Schwarz E.M."/>
            <person name="Hu Y."/>
            <person name="Antoshechkin I."/>
            <person name="Miller M.M."/>
            <person name="Sternberg P.W."/>
            <person name="Aroian R.V."/>
        </authorList>
    </citation>
    <scope>NUCLEOTIDE SEQUENCE</scope>
    <source>
        <strain evidence="6">HY135</strain>
    </source>
</reference>
<evidence type="ECO:0000313" key="5">
    <source>
        <dbReference type="EMBL" id="EYC34073.1"/>
    </source>
</evidence>
<name>A0A016W524_9BILA</name>
<dbReference type="InterPro" id="IPR038479">
    <property type="entry name" value="Transthyretin-like_sf"/>
</dbReference>
<dbReference type="GO" id="GO:0005576">
    <property type="term" value="C:extracellular region"/>
    <property type="evidence" value="ECO:0007669"/>
    <property type="project" value="UniProtKB-SubCell"/>
</dbReference>
<evidence type="ECO:0000256" key="1">
    <source>
        <dbReference type="ARBA" id="ARBA00004613"/>
    </source>
</evidence>
<proteinExistence type="inferred from homology"/>
<dbReference type="InterPro" id="IPR001534">
    <property type="entry name" value="Transthyretin-like"/>
</dbReference>
<evidence type="ECO:0000256" key="2">
    <source>
        <dbReference type="ARBA" id="ARBA00010112"/>
    </source>
</evidence>
<keyword evidence="6" id="KW-1185">Reference proteome</keyword>
<evidence type="ECO:0000256" key="4">
    <source>
        <dbReference type="ARBA" id="ARBA00022729"/>
    </source>
</evidence>
<gene>
    <name evidence="5" type="primary">Acey_s0001.g229</name>
    <name evidence="5" type="ORF">Y032_0001g229</name>
</gene>
<comment type="similarity">
    <text evidence="2">Belongs to the nematode transthyretin-like family.</text>
</comment>
<dbReference type="Pfam" id="PF01060">
    <property type="entry name" value="TTR-52"/>
    <property type="match status" value="1"/>
</dbReference>
<dbReference type="PANTHER" id="PTHR21700">
    <property type="entry name" value="TRANSTHYRETIN-LIKE FAMILY PROTEIN-RELATED"/>
    <property type="match status" value="1"/>
</dbReference>